<keyword evidence="2" id="KW-0812">Transmembrane</keyword>
<dbReference type="EMBL" id="JAYWIO010000004">
    <property type="protein sequence ID" value="KAK7266030.1"/>
    <property type="molecule type" value="Genomic_DNA"/>
</dbReference>
<dbReference type="AlphaFoldDB" id="A0AAN9F0D3"/>
<feature type="domain" description="Nuclear pore complex protein GP210 C-terminal Ig-like" evidence="3">
    <location>
        <begin position="39"/>
        <end position="121"/>
    </location>
</feature>
<keyword evidence="5" id="KW-1185">Reference proteome</keyword>
<proteinExistence type="predicted"/>
<protein>
    <recommendedName>
        <fullName evidence="3">Nuclear pore complex protein GP210 C-terminal Ig-like domain-containing protein</fullName>
    </recommendedName>
</protein>
<gene>
    <name evidence="4" type="ORF">RIF29_18669</name>
</gene>
<dbReference type="PANTHER" id="PTHR23019">
    <property type="entry name" value="NUCLEAR PORE MEMBRANE GLYCOPROTEIN GP210-RELATED"/>
    <property type="match status" value="1"/>
</dbReference>
<reference evidence="4 5" key="1">
    <citation type="submission" date="2024-01" db="EMBL/GenBank/DDBJ databases">
        <title>The genomes of 5 underutilized Papilionoideae crops provide insights into root nodulation and disease resistanc.</title>
        <authorList>
            <person name="Yuan L."/>
        </authorList>
    </citation>
    <scope>NUCLEOTIDE SEQUENCE [LARGE SCALE GENOMIC DNA]</scope>
    <source>
        <strain evidence="4">ZHUSHIDOU_FW_LH</strain>
        <tissue evidence="4">Leaf</tissue>
    </source>
</reference>
<keyword evidence="2" id="KW-1133">Transmembrane helix</keyword>
<dbReference type="InterPro" id="IPR045197">
    <property type="entry name" value="NUP210-like"/>
</dbReference>
<dbReference type="Proteomes" id="UP001372338">
    <property type="component" value="Unassembled WGS sequence"/>
</dbReference>
<evidence type="ECO:0000256" key="1">
    <source>
        <dbReference type="SAM" id="MobiDB-lite"/>
    </source>
</evidence>
<sequence>MRPDISLSVYASLKGLEHVSGSASALFIGGFSIMELEKNSMQLNLTPGSNRSTITILGNTDVKIHWHHRDLITVSPIRKENFGIQGLAKYEVKLLKAKSFQDKIIITLPTNGQRVEIDIIHEPEEAEPSSVTINKTLWASILGCLLLLIFTIAIFIHFLDSPEISQQSSTLATASTAAPTTPDRSSPAVINEMSPRTPQPFVVRRTIDETPYYKREGRRRINPQNTY</sequence>
<accession>A0AAN9F0D3</accession>
<feature type="transmembrane region" description="Helical" evidence="2">
    <location>
        <begin position="137"/>
        <end position="159"/>
    </location>
</feature>
<feature type="compositionally biased region" description="Low complexity" evidence="1">
    <location>
        <begin position="170"/>
        <end position="188"/>
    </location>
</feature>
<evidence type="ECO:0000313" key="5">
    <source>
        <dbReference type="Proteomes" id="UP001372338"/>
    </source>
</evidence>
<dbReference type="PANTHER" id="PTHR23019:SF0">
    <property type="entry name" value="NUCLEAR PORE MEMBRANE GLYCOPROTEIN 210"/>
    <property type="match status" value="1"/>
</dbReference>
<evidence type="ECO:0000259" key="3">
    <source>
        <dbReference type="Pfam" id="PF24427"/>
    </source>
</evidence>
<comment type="caution">
    <text evidence="4">The sequence shown here is derived from an EMBL/GenBank/DDBJ whole genome shotgun (WGS) entry which is preliminary data.</text>
</comment>
<feature type="region of interest" description="Disordered" evidence="1">
    <location>
        <begin position="170"/>
        <end position="201"/>
    </location>
</feature>
<organism evidence="4 5">
    <name type="scientific">Crotalaria pallida</name>
    <name type="common">Smooth rattlebox</name>
    <name type="synonym">Crotalaria striata</name>
    <dbReference type="NCBI Taxonomy" id="3830"/>
    <lineage>
        <taxon>Eukaryota</taxon>
        <taxon>Viridiplantae</taxon>
        <taxon>Streptophyta</taxon>
        <taxon>Embryophyta</taxon>
        <taxon>Tracheophyta</taxon>
        <taxon>Spermatophyta</taxon>
        <taxon>Magnoliopsida</taxon>
        <taxon>eudicotyledons</taxon>
        <taxon>Gunneridae</taxon>
        <taxon>Pentapetalae</taxon>
        <taxon>rosids</taxon>
        <taxon>fabids</taxon>
        <taxon>Fabales</taxon>
        <taxon>Fabaceae</taxon>
        <taxon>Papilionoideae</taxon>
        <taxon>50 kb inversion clade</taxon>
        <taxon>genistoids sensu lato</taxon>
        <taxon>core genistoids</taxon>
        <taxon>Crotalarieae</taxon>
        <taxon>Crotalaria</taxon>
    </lineage>
</organism>
<evidence type="ECO:0000313" key="4">
    <source>
        <dbReference type="EMBL" id="KAK7266030.1"/>
    </source>
</evidence>
<dbReference type="Pfam" id="PF24427">
    <property type="entry name" value="Ig_GP210_16th"/>
    <property type="match status" value="1"/>
</dbReference>
<dbReference type="InterPro" id="IPR056233">
    <property type="entry name" value="Ig_GP210_16th"/>
</dbReference>
<keyword evidence="2" id="KW-0472">Membrane</keyword>
<name>A0AAN9F0D3_CROPI</name>
<evidence type="ECO:0000256" key="2">
    <source>
        <dbReference type="SAM" id="Phobius"/>
    </source>
</evidence>